<dbReference type="PANTHER" id="PTHR33209">
    <property type="entry name" value="PROTEASE 4"/>
    <property type="match status" value="1"/>
</dbReference>
<dbReference type="NCBIfam" id="TIGR00706">
    <property type="entry name" value="SppA_dom"/>
    <property type="match status" value="1"/>
</dbReference>
<proteinExistence type="inferred from homology"/>
<keyword evidence="2" id="KW-0645">Protease</keyword>
<comment type="similarity">
    <text evidence="1">Belongs to the peptidase S49 family.</text>
</comment>
<protein>
    <recommendedName>
        <fullName evidence="5">Peptidase S49 domain-containing protein</fullName>
    </recommendedName>
</protein>
<accession>A0AA86T6R0</accession>
<evidence type="ECO:0000256" key="2">
    <source>
        <dbReference type="ARBA" id="ARBA00022670"/>
    </source>
</evidence>
<keyword evidence="4" id="KW-0720">Serine protease</keyword>
<reference evidence="6" key="1">
    <citation type="submission" date="2023-10" db="EMBL/GenBank/DDBJ databases">
        <authorList>
            <person name="Domelevo Entfellner J.-B."/>
        </authorList>
    </citation>
    <scope>NUCLEOTIDE SEQUENCE</scope>
</reference>
<dbReference type="CDD" id="cd07023">
    <property type="entry name" value="S49_Sppa_N_C"/>
    <property type="match status" value="1"/>
</dbReference>
<dbReference type="GO" id="GO:0008236">
    <property type="term" value="F:serine-type peptidase activity"/>
    <property type="evidence" value="ECO:0007669"/>
    <property type="project" value="UniProtKB-KW"/>
</dbReference>
<feature type="domain" description="Peptidase S49" evidence="5">
    <location>
        <begin position="90"/>
        <end position="240"/>
    </location>
</feature>
<evidence type="ECO:0000313" key="7">
    <source>
        <dbReference type="Proteomes" id="UP001189624"/>
    </source>
</evidence>
<dbReference type="Pfam" id="PF01343">
    <property type="entry name" value="Peptidase_S49"/>
    <property type="match status" value="1"/>
</dbReference>
<sequence length="322" mass="34801">MAMKYSRVRKWTVGMSGGKELIAIIRASGSISRVESQLSVSSSGIIAEKFIEKIRTIRDSKKFKAAIIRIDSPGGDALASDLMWREIRLLAAKKPVIASMSDVAASGGYYMAMGADAIVAESLTLTGSIGVVTGKFNLGKLYEKIGFNKEIISRGRYAELLAAEQRPFRPDEAELFAKSARHAYKQFRDKAALSRSMTVEKMEEVAQGRVWTGNDAASNGLVDAIGGLSRAIAIAKMKANIPQDSQVTLVEISRPSPTIPEILLGVGSSLAGADRAVKELLQGLTFSDGVQARMDGIMFQTLEEYPFGNPILSIIKDYLSSL</sequence>
<dbReference type="InterPro" id="IPR029045">
    <property type="entry name" value="ClpP/crotonase-like_dom_sf"/>
</dbReference>
<evidence type="ECO:0000256" key="3">
    <source>
        <dbReference type="ARBA" id="ARBA00022801"/>
    </source>
</evidence>
<dbReference type="AlphaFoldDB" id="A0AA86T6R0"/>
<evidence type="ECO:0000313" key="6">
    <source>
        <dbReference type="EMBL" id="CAJ1975498.1"/>
    </source>
</evidence>
<dbReference type="InterPro" id="IPR002142">
    <property type="entry name" value="Peptidase_S49"/>
</dbReference>
<dbReference type="PANTHER" id="PTHR33209:SF1">
    <property type="entry name" value="PEPTIDASE S49 DOMAIN-CONTAINING PROTEIN"/>
    <property type="match status" value="1"/>
</dbReference>
<name>A0AA86T6R0_9FABA</name>
<evidence type="ECO:0000259" key="5">
    <source>
        <dbReference type="Pfam" id="PF01343"/>
    </source>
</evidence>
<organism evidence="6 7">
    <name type="scientific">Sphenostylis stenocarpa</name>
    <dbReference type="NCBI Taxonomy" id="92480"/>
    <lineage>
        <taxon>Eukaryota</taxon>
        <taxon>Viridiplantae</taxon>
        <taxon>Streptophyta</taxon>
        <taxon>Embryophyta</taxon>
        <taxon>Tracheophyta</taxon>
        <taxon>Spermatophyta</taxon>
        <taxon>Magnoliopsida</taxon>
        <taxon>eudicotyledons</taxon>
        <taxon>Gunneridae</taxon>
        <taxon>Pentapetalae</taxon>
        <taxon>rosids</taxon>
        <taxon>fabids</taxon>
        <taxon>Fabales</taxon>
        <taxon>Fabaceae</taxon>
        <taxon>Papilionoideae</taxon>
        <taxon>50 kb inversion clade</taxon>
        <taxon>NPAAA clade</taxon>
        <taxon>indigoferoid/millettioid clade</taxon>
        <taxon>Phaseoleae</taxon>
        <taxon>Sphenostylis</taxon>
    </lineage>
</organism>
<evidence type="ECO:0000256" key="4">
    <source>
        <dbReference type="ARBA" id="ARBA00022825"/>
    </source>
</evidence>
<gene>
    <name evidence="6" type="ORF">AYBTSS11_LOCUS27623</name>
</gene>
<dbReference type="Gramene" id="rna-AYBTSS11_LOCUS27623">
    <property type="protein sequence ID" value="CAJ1975498.1"/>
    <property type="gene ID" value="gene-AYBTSS11_LOCUS27623"/>
</dbReference>
<dbReference type="GO" id="GO:0006508">
    <property type="term" value="P:proteolysis"/>
    <property type="evidence" value="ECO:0007669"/>
    <property type="project" value="UniProtKB-KW"/>
</dbReference>
<dbReference type="EMBL" id="OY731406">
    <property type="protein sequence ID" value="CAJ1975498.1"/>
    <property type="molecule type" value="Genomic_DNA"/>
</dbReference>
<evidence type="ECO:0000256" key="1">
    <source>
        <dbReference type="ARBA" id="ARBA00008683"/>
    </source>
</evidence>
<keyword evidence="3" id="KW-0378">Hydrolase</keyword>
<dbReference type="Gene3D" id="3.90.226.10">
    <property type="entry name" value="2-enoyl-CoA Hydratase, Chain A, domain 1"/>
    <property type="match status" value="2"/>
</dbReference>
<dbReference type="Proteomes" id="UP001189624">
    <property type="component" value="Chromosome 9"/>
</dbReference>
<dbReference type="InterPro" id="IPR004635">
    <property type="entry name" value="Pept_S49_SppA"/>
</dbReference>
<dbReference type="InterPro" id="IPR047272">
    <property type="entry name" value="S49_SppA_C"/>
</dbReference>
<dbReference type="SUPFAM" id="SSF52096">
    <property type="entry name" value="ClpP/crotonase"/>
    <property type="match status" value="1"/>
</dbReference>
<keyword evidence="7" id="KW-1185">Reference proteome</keyword>